<feature type="compositionally biased region" description="Basic and acidic residues" evidence="1">
    <location>
        <begin position="34"/>
        <end position="44"/>
    </location>
</feature>
<dbReference type="EMBL" id="JAYGGQ010000019">
    <property type="protein sequence ID" value="MEA5456978.1"/>
    <property type="molecule type" value="Genomic_DNA"/>
</dbReference>
<name>A0ABU5TBA7_9MICC</name>
<dbReference type="Gene3D" id="1.10.357.10">
    <property type="entry name" value="Tetracycline Repressor, domain 2"/>
    <property type="match status" value="1"/>
</dbReference>
<sequence length="85" mass="9657">MAFRLPVERFTWGYGQWLRKPTARSHEATPPQRSGREALRSDTPFERGLRAAGDAYVGFSVAHPQILAVMFAARHDVEASKRCER</sequence>
<accession>A0ABU5TBA7</accession>
<evidence type="ECO:0000313" key="3">
    <source>
        <dbReference type="Proteomes" id="UP001304769"/>
    </source>
</evidence>
<dbReference type="Proteomes" id="UP001304769">
    <property type="component" value="Unassembled WGS sequence"/>
</dbReference>
<evidence type="ECO:0000256" key="1">
    <source>
        <dbReference type="SAM" id="MobiDB-lite"/>
    </source>
</evidence>
<dbReference type="RefSeq" id="WP_323280888.1">
    <property type="nucleotide sequence ID" value="NZ_JAYGGQ010000019.1"/>
</dbReference>
<reference evidence="2 3" key="1">
    <citation type="submission" date="2023-12" db="EMBL/GenBank/DDBJ databases">
        <title>Sinomonas terricola sp. nov, isolated from litchi orchard soil in Guangdong, PR China.</title>
        <authorList>
            <person name="Jiaxin W."/>
            <person name="Yang Z."/>
            <person name="Honghui Z."/>
        </authorList>
    </citation>
    <scope>NUCLEOTIDE SEQUENCE [LARGE SCALE GENOMIC DNA]</scope>
    <source>
        <strain evidence="2 3">JGH33</strain>
    </source>
</reference>
<comment type="caution">
    <text evidence="2">The sequence shown here is derived from an EMBL/GenBank/DDBJ whole genome shotgun (WGS) entry which is preliminary data.</text>
</comment>
<evidence type="ECO:0000313" key="2">
    <source>
        <dbReference type="EMBL" id="MEA5456978.1"/>
    </source>
</evidence>
<feature type="region of interest" description="Disordered" evidence="1">
    <location>
        <begin position="21"/>
        <end position="44"/>
    </location>
</feature>
<protein>
    <submittedName>
        <fullName evidence="2">Uncharacterized protein</fullName>
    </submittedName>
</protein>
<keyword evidence="3" id="KW-1185">Reference proteome</keyword>
<organism evidence="2 3">
    <name type="scientific">Sinomonas terricola</name>
    <dbReference type="NCBI Taxonomy" id="3110330"/>
    <lineage>
        <taxon>Bacteria</taxon>
        <taxon>Bacillati</taxon>
        <taxon>Actinomycetota</taxon>
        <taxon>Actinomycetes</taxon>
        <taxon>Micrococcales</taxon>
        <taxon>Micrococcaceae</taxon>
        <taxon>Sinomonas</taxon>
    </lineage>
</organism>
<gene>
    <name evidence="2" type="ORF">SPF06_19825</name>
</gene>
<proteinExistence type="predicted"/>